<dbReference type="SMART" id="SM00879">
    <property type="entry name" value="Brix"/>
    <property type="match status" value="1"/>
</dbReference>
<reference evidence="9" key="1">
    <citation type="journal article" date="2018" name="J. Proteomics">
        <title>Exploring the molecular complexity of Triatoma dimidiata sialome.</title>
        <authorList>
            <person name="Santiago P.B."/>
            <person name="de Araujo C.N."/>
            <person name="Charneau S."/>
            <person name="Bastos I.M.D."/>
            <person name="Assumpcao T.C.F."/>
            <person name="Queiroz R.M.L."/>
            <person name="Praca Y.R."/>
            <person name="Cordeiro T.M."/>
            <person name="Garcia C.H.S."/>
            <person name="da Silva I.G."/>
            <person name="Raiol T."/>
            <person name="Motta F.N."/>
            <person name="de Araujo Oliveira J.V."/>
            <person name="de Sousa M.V."/>
            <person name="Ribeiro J.M.C."/>
            <person name="de Santana J.M."/>
        </authorList>
    </citation>
    <scope>NUCLEOTIDE SEQUENCE</scope>
    <source>
        <strain evidence="9">Santander</strain>
        <tissue evidence="9">Salivary glands</tissue>
    </source>
</reference>
<evidence type="ECO:0000256" key="6">
    <source>
        <dbReference type="RuleBase" id="RU367086"/>
    </source>
</evidence>
<evidence type="ECO:0000313" key="9">
    <source>
        <dbReference type="EMBL" id="JAP04101.1"/>
    </source>
</evidence>
<keyword evidence="4 6" id="KW-0539">Nucleus</keyword>
<dbReference type="InterPro" id="IPR039770">
    <property type="entry name" value="Rpf2"/>
</dbReference>
<name>A0A0V0G9Z4_TRIDM</name>
<protein>
    <recommendedName>
        <fullName evidence="3 6">Ribosome production factor 2 homolog</fullName>
    </recommendedName>
    <alternativeName>
        <fullName evidence="5 6">Ribosome biogenesis protein RPF2 homolog</fullName>
    </alternativeName>
</protein>
<feature type="compositionally biased region" description="Basic residues" evidence="7">
    <location>
        <begin position="276"/>
        <end position="300"/>
    </location>
</feature>
<evidence type="ECO:0000256" key="3">
    <source>
        <dbReference type="ARBA" id="ARBA00020387"/>
    </source>
</evidence>
<organism evidence="9">
    <name type="scientific">Triatoma dimidiata</name>
    <name type="common">Kissing bug</name>
    <name type="synonym">Meccus dimidiatus</name>
    <dbReference type="NCBI Taxonomy" id="72491"/>
    <lineage>
        <taxon>Eukaryota</taxon>
        <taxon>Metazoa</taxon>
        <taxon>Ecdysozoa</taxon>
        <taxon>Arthropoda</taxon>
        <taxon>Hexapoda</taxon>
        <taxon>Insecta</taxon>
        <taxon>Pterygota</taxon>
        <taxon>Neoptera</taxon>
        <taxon>Paraneoptera</taxon>
        <taxon>Hemiptera</taxon>
        <taxon>Heteroptera</taxon>
        <taxon>Panheteroptera</taxon>
        <taxon>Cimicomorpha</taxon>
        <taxon>Reduviidae</taxon>
        <taxon>Triatominae</taxon>
        <taxon>Triatoma</taxon>
    </lineage>
</organism>
<feature type="domain" description="Brix" evidence="8">
    <location>
        <begin position="31"/>
        <end position="234"/>
    </location>
</feature>
<dbReference type="GO" id="GO:0019843">
    <property type="term" value="F:rRNA binding"/>
    <property type="evidence" value="ECO:0007669"/>
    <property type="project" value="UniProtKB-UniRule"/>
</dbReference>
<dbReference type="GO" id="GO:0005730">
    <property type="term" value="C:nucleolus"/>
    <property type="evidence" value="ECO:0007669"/>
    <property type="project" value="UniProtKB-SubCell"/>
</dbReference>
<dbReference type="AlphaFoldDB" id="A0A0V0G9Z4"/>
<feature type="region of interest" description="Disordered" evidence="7">
    <location>
        <begin position="270"/>
        <end position="300"/>
    </location>
</feature>
<dbReference type="PANTHER" id="PTHR12728:SF0">
    <property type="entry name" value="RIBOSOME PRODUCTION FACTOR 2 HOMOLOG"/>
    <property type="match status" value="1"/>
</dbReference>
<evidence type="ECO:0000256" key="4">
    <source>
        <dbReference type="ARBA" id="ARBA00023242"/>
    </source>
</evidence>
<dbReference type="PANTHER" id="PTHR12728">
    <property type="entry name" value="BRIX DOMAIN CONTAINING PROTEIN"/>
    <property type="match status" value="1"/>
</dbReference>
<evidence type="ECO:0000256" key="5">
    <source>
        <dbReference type="ARBA" id="ARBA00030889"/>
    </source>
</evidence>
<dbReference type="Pfam" id="PF04427">
    <property type="entry name" value="Brix"/>
    <property type="match status" value="1"/>
</dbReference>
<dbReference type="GO" id="GO:0000463">
    <property type="term" value="P:maturation of LSU-rRNA from tricistronic rRNA transcript (SSU-rRNA, 5.8S rRNA, LSU-rRNA)"/>
    <property type="evidence" value="ECO:0007669"/>
    <property type="project" value="TreeGrafter"/>
</dbReference>
<accession>A0A0V0G9Z4</accession>
<evidence type="ECO:0000256" key="1">
    <source>
        <dbReference type="ARBA" id="ARBA00004604"/>
    </source>
</evidence>
<proteinExistence type="inferred from homology"/>
<dbReference type="EMBL" id="GECL01002023">
    <property type="protein sequence ID" value="JAP04101.1"/>
    <property type="molecule type" value="Transcribed_RNA"/>
</dbReference>
<sequence>MAVIQRIKKPTTRKGKKFLLNRESKVIENTKQSLFLRGRKGNEILTSCLRDLYHLKKPDALMLGGKHDILPFENTTQVEAFSKKYDSSLFFFGTHTKKRPNNLVLGRFYDNQILDMVELGIDHYQGLNKFDAEKITTGLKPCLIFTGPNFEQNPELNRIQNLLIDLFQRENANSVRLQGLEHIIMFTAANDKIFMRSYRILLKKSGFRTPRIELTEIGPSIDFNIRRVKLASEDFFKSACIKPKELKIKKKKNISRDSFGTKLGRVHVKQQDIHKLQTRKMKGLKKTSKEKRMIAKRKSN</sequence>
<evidence type="ECO:0000259" key="8">
    <source>
        <dbReference type="PROSITE" id="PS50833"/>
    </source>
</evidence>
<comment type="subcellular location">
    <subcellularLocation>
        <location evidence="1 6">Nucleus</location>
        <location evidence="1 6">Nucleolus</location>
    </subcellularLocation>
</comment>
<dbReference type="GO" id="GO:0000027">
    <property type="term" value="P:ribosomal large subunit assembly"/>
    <property type="evidence" value="ECO:0007669"/>
    <property type="project" value="InterPro"/>
</dbReference>
<comment type="similarity">
    <text evidence="2 6">Belongs to the RPF2 family.</text>
</comment>
<evidence type="ECO:0000256" key="2">
    <source>
        <dbReference type="ARBA" id="ARBA00010782"/>
    </source>
</evidence>
<dbReference type="InterPro" id="IPR007109">
    <property type="entry name" value="Brix"/>
</dbReference>
<dbReference type="PROSITE" id="PS50833">
    <property type="entry name" value="BRIX"/>
    <property type="match status" value="1"/>
</dbReference>
<evidence type="ECO:0000256" key="7">
    <source>
        <dbReference type="SAM" id="MobiDB-lite"/>
    </source>
</evidence>